<feature type="non-terminal residue" evidence="2">
    <location>
        <position position="161"/>
    </location>
</feature>
<reference evidence="2" key="1">
    <citation type="submission" date="2020-11" db="EMBL/GenBank/DDBJ databases">
        <authorList>
            <person name="Tran Van P."/>
        </authorList>
    </citation>
    <scope>NUCLEOTIDE SEQUENCE</scope>
</reference>
<protein>
    <submittedName>
        <fullName evidence="2">Uncharacterized protein</fullName>
    </submittedName>
</protein>
<sequence length="161" mass="17234">APAAAPTGRRGRKRKGVEPVPEEEEPAPTPLDKRRLVASTPAVAPEPAPAATPAAAVVPPPVEEEPLPQIPQNVPMANMGYDATAAAAAEQPPPEQPRTPWSTRAPGTPFESNPPSVAAPQLPGEDEEKEEGETEEQFEERVTIRRANQMQTIIRVSFEQS</sequence>
<feature type="region of interest" description="Disordered" evidence="1">
    <location>
        <begin position="1"/>
        <end position="144"/>
    </location>
</feature>
<organism evidence="2">
    <name type="scientific">Cyprideis torosa</name>
    <dbReference type="NCBI Taxonomy" id="163714"/>
    <lineage>
        <taxon>Eukaryota</taxon>
        <taxon>Metazoa</taxon>
        <taxon>Ecdysozoa</taxon>
        <taxon>Arthropoda</taxon>
        <taxon>Crustacea</taxon>
        <taxon>Oligostraca</taxon>
        <taxon>Ostracoda</taxon>
        <taxon>Podocopa</taxon>
        <taxon>Podocopida</taxon>
        <taxon>Cytherocopina</taxon>
        <taxon>Cytheroidea</taxon>
        <taxon>Cytherideidae</taxon>
        <taxon>Cyprideis</taxon>
    </lineage>
</organism>
<evidence type="ECO:0000256" key="1">
    <source>
        <dbReference type="SAM" id="MobiDB-lite"/>
    </source>
</evidence>
<gene>
    <name evidence="2" type="ORF">CTOB1V02_LOCUS15854</name>
</gene>
<proteinExistence type="predicted"/>
<dbReference type="EMBL" id="OB695282">
    <property type="protein sequence ID" value="CAD7238039.1"/>
    <property type="molecule type" value="Genomic_DNA"/>
</dbReference>
<evidence type="ECO:0000313" key="2">
    <source>
        <dbReference type="EMBL" id="CAD7238039.1"/>
    </source>
</evidence>
<name>A0A7R8WTT1_9CRUS</name>
<dbReference type="AlphaFoldDB" id="A0A7R8WTT1"/>
<feature type="non-terminal residue" evidence="2">
    <location>
        <position position="1"/>
    </location>
</feature>
<feature type="compositionally biased region" description="Acidic residues" evidence="1">
    <location>
        <begin position="124"/>
        <end position="138"/>
    </location>
</feature>
<accession>A0A7R8WTT1</accession>